<evidence type="ECO:0000256" key="1">
    <source>
        <dbReference type="SAM" id="MobiDB-lite"/>
    </source>
</evidence>
<dbReference type="PROSITE" id="PS51257">
    <property type="entry name" value="PROKAR_LIPOPROTEIN"/>
    <property type="match status" value="1"/>
</dbReference>
<keyword evidence="2" id="KW-0732">Signal</keyword>
<gene>
    <name evidence="3" type="ORF">POF50_031840</name>
</gene>
<dbReference type="EMBL" id="JABXJJ020000054">
    <property type="protein sequence ID" value="MDI5973882.1"/>
    <property type="molecule type" value="Genomic_DNA"/>
</dbReference>
<protein>
    <recommendedName>
        <fullName evidence="4">Secreted protein</fullName>
    </recommendedName>
</protein>
<evidence type="ECO:0000256" key="2">
    <source>
        <dbReference type="SAM" id="SignalP"/>
    </source>
</evidence>
<accession>A0AA90HF92</accession>
<feature type="signal peptide" evidence="2">
    <location>
        <begin position="1"/>
        <end position="19"/>
    </location>
</feature>
<evidence type="ECO:0000313" key="3">
    <source>
        <dbReference type="EMBL" id="MDI5973882.1"/>
    </source>
</evidence>
<name>A0AA90HF92_9ACTN</name>
<sequence length="437" mass="43667">MRYLRRRIVAAVLASGVLAGCGGTPHHTPTARAEAGLTGAPRGIVVLQGHHLDILASLTGTSLKAVDAGTRSATGSATGSGSGGTGVSVGAVLDAAFTTGRAAAVSATGSPSPSTPAAMNAPASADPSPSANAPVSPLAGIRQLSAHLVAGIRGGDTLVTFDPAHPGSVRAVAPAGDWFPDRAGTGAWAVTEPNEPAGACPVVPHTRTQIPRYRLEHRDLASGAVEKAPFLLPCGMRPVADTARGLVVETVRPKTAPVAGALVTDVQLADPTTLHVTRQLARAATVFDAAGGTLLIDTPVCSGGPCERPLVVDGGFRPKVGALPHGGVLAGAGELDPTGRYLASADYTPGGGGRLSLVLCDLRAGTVKDLGAYPSGAQGHAAGRLQTDLPSLWSGTRFLFAAPGTGRLTSYDPTGPRTGTRTGLTTTAPLQVWGAAG</sequence>
<organism evidence="3">
    <name type="scientific">Streptantibioticus silvisoli</name>
    <dbReference type="NCBI Taxonomy" id="2705255"/>
    <lineage>
        <taxon>Bacteria</taxon>
        <taxon>Bacillati</taxon>
        <taxon>Actinomycetota</taxon>
        <taxon>Actinomycetes</taxon>
        <taxon>Kitasatosporales</taxon>
        <taxon>Streptomycetaceae</taxon>
        <taxon>Streptantibioticus</taxon>
    </lineage>
</organism>
<dbReference type="AlphaFoldDB" id="A0AA90HF92"/>
<feature type="chain" id="PRO_5041710270" description="Secreted protein" evidence="2">
    <location>
        <begin position="20"/>
        <end position="437"/>
    </location>
</feature>
<dbReference type="RefSeq" id="WP_271316368.1">
    <property type="nucleotide sequence ID" value="NZ_JABXJJ020000054.1"/>
</dbReference>
<comment type="caution">
    <text evidence="3">The sequence shown here is derived from an EMBL/GenBank/DDBJ whole genome shotgun (WGS) entry which is preliminary data.</text>
</comment>
<proteinExistence type="predicted"/>
<reference evidence="3" key="1">
    <citation type="submission" date="2023-05" db="EMBL/GenBank/DDBJ databases">
        <title>Streptantibioticus silvisoli sp. nov., acidotolerant actinomycetes 1 from pine litter.</title>
        <authorList>
            <person name="Swiecimska M."/>
            <person name="Golinska P."/>
            <person name="Sangal V."/>
            <person name="Wachnowicz B."/>
            <person name="Goodfellow M."/>
        </authorList>
    </citation>
    <scope>NUCLEOTIDE SEQUENCE</scope>
    <source>
        <strain evidence="3">SL13</strain>
    </source>
</reference>
<feature type="region of interest" description="Disordered" evidence="1">
    <location>
        <begin position="105"/>
        <end position="136"/>
    </location>
</feature>
<evidence type="ECO:0008006" key="4">
    <source>
        <dbReference type="Google" id="ProtNLM"/>
    </source>
</evidence>